<protein>
    <submittedName>
        <fullName evidence="7">Adp-ribosylation factor</fullName>
    </submittedName>
</protein>
<dbReference type="AlphaFoldDB" id="A0A078B2E7"/>
<dbReference type="SMART" id="SM00178">
    <property type="entry name" value="SAR"/>
    <property type="match status" value="1"/>
</dbReference>
<comment type="similarity">
    <text evidence="1 6">Belongs to the small GTPase superfamily. Arf family.</text>
</comment>
<feature type="binding site" evidence="4">
    <location>
        <begin position="35"/>
        <end position="42"/>
    </location>
    <ligand>
        <name>GTP</name>
        <dbReference type="ChEBI" id="CHEBI:37565"/>
    </ligand>
</feature>
<proteinExistence type="inferred from homology"/>
<keyword evidence="5" id="KW-0479">Metal-binding</keyword>
<dbReference type="InParanoid" id="A0A078B2E7"/>
<feature type="binding site" evidence="5">
    <location>
        <position position="42"/>
    </location>
    <ligand>
        <name>Mg(2+)</name>
        <dbReference type="ChEBI" id="CHEBI:18420"/>
    </ligand>
</feature>
<evidence type="ECO:0000256" key="5">
    <source>
        <dbReference type="PIRSR" id="PIRSR606689-2"/>
    </source>
</evidence>
<dbReference type="PANTHER" id="PTHR45697">
    <property type="entry name" value="ADP-RIBOSYLATION FACTOR-LIKE PROTEIN 2-RELATED"/>
    <property type="match status" value="1"/>
</dbReference>
<dbReference type="SUPFAM" id="SSF52540">
    <property type="entry name" value="P-loop containing nucleoside triphosphate hydrolases"/>
    <property type="match status" value="1"/>
</dbReference>
<name>A0A078B2E7_STYLE</name>
<dbReference type="Pfam" id="PF00025">
    <property type="entry name" value="Arf"/>
    <property type="match status" value="1"/>
</dbReference>
<feature type="binding site" evidence="5">
    <location>
        <position position="59"/>
    </location>
    <ligand>
        <name>Mg(2+)</name>
        <dbReference type="ChEBI" id="CHEBI:18420"/>
    </ligand>
</feature>
<dbReference type="GO" id="GO:0030010">
    <property type="term" value="P:establishment of cell polarity"/>
    <property type="evidence" value="ECO:0007669"/>
    <property type="project" value="UniProtKB-ARBA"/>
</dbReference>
<evidence type="ECO:0000256" key="3">
    <source>
        <dbReference type="ARBA" id="ARBA00023134"/>
    </source>
</evidence>
<dbReference type="GO" id="GO:0046872">
    <property type="term" value="F:metal ion binding"/>
    <property type="evidence" value="ECO:0007669"/>
    <property type="project" value="UniProtKB-KW"/>
</dbReference>
<dbReference type="NCBIfam" id="TIGR00231">
    <property type="entry name" value="small_GTP"/>
    <property type="match status" value="1"/>
</dbReference>
<dbReference type="Gene3D" id="3.40.50.300">
    <property type="entry name" value="P-loop containing nucleotide triphosphate hydrolases"/>
    <property type="match status" value="1"/>
</dbReference>
<dbReference type="GO" id="GO:0005525">
    <property type="term" value="F:GTP binding"/>
    <property type="evidence" value="ECO:0007669"/>
    <property type="project" value="UniProtKB-KW"/>
</dbReference>
<evidence type="ECO:0000256" key="6">
    <source>
        <dbReference type="RuleBase" id="RU003925"/>
    </source>
</evidence>
<dbReference type="PRINTS" id="PR00328">
    <property type="entry name" value="SAR1GTPBP"/>
</dbReference>
<evidence type="ECO:0000256" key="1">
    <source>
        <dbReference type="ARBA" id="ARBA00010290"/>
    </source>
</evidence>
<reference evidence="7 8" key="1">
    <citation type="submission" date="2014-06" db="EMBL/GenBank/DDBJ databases">
        <authorList>
            <person name="Swart Estienne"/>
        </authorList>
    </citation>
    <scope>NUCLEOTIDE SEQUENCE [LARGE SCALE GENOMIC DNA]</scope>
    <source>
        <strain evidence="7 8">130c</strain>
    </source>
</reference>
<dbReference type="GO" id="GO:0003924">
    <property type="term" value="F:GTPase activity"/>
    <property type="evidence" value="ECO:0007669"/>
    <property type="project" value="InterPro"/>
</dbReference>
<keyword evidence="5" id="KW-0460">Magnesium</keyword>
<dbReference type="InterPro" id="IPR005225">
    <property type="entry name" value="Small_GTP-bd"/>
</dbReference>
<dbReference type="FunFam" id="3.40.50.300:FF:000412">
    <property type="entry name" value="ADP-ribosylation factor 1"/>
    <property type="match status" value="1"/>
</dbReference>
<dbReference type="Proteomes" id="UP000039865">
    <property type="component" value="Unassembled WGS sequence"/>
</dbReference>
<sequence>MGCDMSFLSKARLSKDGDETAAGGEVFEKRILLLGLDNAGKTSLLFHMRDSSFKDTVPTVGLNIEHIQYKRYSLTFWDVGGQITKLWRHYFDKIDGVIFVIDSTDKVRLQKAKLELEKLMIDQSIGQVPFLIMYNKKDIADKTMSQEDLNQSLAVEEMQQHRPICIQDCSALTGSGIWDGMDKMINVYEQLKSQATNNAEILNTSKQQAKSLPSEPSKR</sequence>
<evidence type="ECO:0000256" key="4">
    <source>
        <dbReference type="PIRSR" id="PIRSR606689-1"/>
    </source>
</evidence>
<dbReference type="EMBL" id="CCKQ01016839">
    <property type="protein sequence ID" value="CDW88720.1"/>
    <property type="molecule type" value="Genomic_DNA"/>
</dbReference>
<dbReference type="InterPro" id="IPR044612">
    <property type="entry name" value="ARL2/3"/>
</dbReference>
<evidence type="ECO:0000313" key="7">
    <source>
        <dbReference type="EMBL" id="CDW88720.1"/>
    </source>
</evidence>
<dbReference type="InterPro" id="IPR027417">
    <property type="entry name" value="P-loop_NTPase"/>
</dbReference>
<evidence type="ECO:0000313" key="8">
    <source>
        <dbReference type="Proteomes" id="UP000039865"/>
    </source>
</evidence>
<dbReference type="CDD" id="cd00878">
    <property type="entry name" value="Arf_Arl"/>
    <property type="match status" value="1"/>
</dbReference>
<dbReference type="InterPro" id="IPR006689">
    <property type="entry name" value="Small_GTPase_ARF/SAR"/>
</dbReference>
<feature type="binding site" evidence="4">
    <location>
        <begin position="135"/>
        <end position="138"/>
    </location>
    <ligand>
        <name>GTP</name>
        <dbReference type="ChEBI" id="CHEBI:37565"/>
    </ligand>
</feature>
<keyword evidence="8" id="KW-1185">Reference proteome</keyword>
<dbReference type="PROSITE" id="PS51417">
    <property type="entry name" value="ARF"/>
    <property type="match status" value="1"/>
</dbReference>
<organism evidence="7 8">
    <name type="scientific">Stylonychia lemnae</name>
    <name type="common">Ciliate</name>
    <dbReference type="NCBI Taxonomy" id="5949"/>
    <lineage>
        <taxon>Eukaryota</taxon>
        <taxon>Sar</taxon>
        <taxon>Alveolata</taxon>
        <taxon>Ciliophora</taxon>
        <taxon>Intramacronucleata</taxon>
        <taxon>Spirotrichea</taxon>
        <taxon>Stichotrichia</taxon>
        <taxon>Sporadotrichida</taxon>
        <taxon>Oxytrichidae</taxon>
        <taxon>Stylonychinae</taxon>
        <taxon>Stylonychia</taxon>
    </lineage>
</organism>
<dbReference type="OrthoDB" id="284243at2759"/>
<keyword evidence="2 4" id="KW-0547">Nucleotide-binding</keyword>
<dbReference type="SMART" id="SM00177">
    <property type="entry name" value="ARF"/>
    <property type="match status" value="1"/>
</dbReference>
<evidence type="ECO:0000256" key="2">
    <source>
        <dbReference type="ARBA" id="ARBA00022741"/>
    </source>
</evidence>
<gene>
    <name evidence="7" type="primary">Contig7234.g7741</name>
    <name evidence="7" type="ORF">STYLEM_17844</name>
</gene>
<accession>A0A078B2E7</accession>
<dbReference type="OMA" id="IRPCFEF"/>
<feature type="binding site" evidence="4">
    <location>
        <position position="81"/>
    </location>
    <ligand>
        <name>GTP</name>
        <dbReference type="ChEBI" id="CHEBI:37565"/>
    </ligand>
</feature>
<keyword evidence="3 4" id="KW-0342">GTP-binding</keyword>